<organism evidence="1 2">
    <name type="scientific">Rhizopus delemar (strain RA 99-880 / ATCC MYA-4621 / FGSC 9543 / NRRL 43880)</name>
    <name type="common">Mucormycosis agent</name>
    <name type="synonym">Rhizopus arrhizus var. delemar</name>
    <dbReference type="NCBI Taxonomy" id="246409"/>
    <lineage>
        <taxon>Eukaryota</taxon>
        <taxon>Fungi</taxon>
        <taxon>Fungi incertae sedis</taxon>
        <taxon>Mucoromycota</taxon>
        <taxon>Mucoromycotina</taxon>
        <taxon>Mucoromycetes</taxon>
        <taxon>Mucorales</taxon>
        <taxon>Mucorineae</taxon>
        <taxon>Rhizopodaceae</taxon>
        <taxon>Rhizopus</taxon>
    </lineage>
</organism>
<name>I1BH51_RHIO9</name>
<dbReference type="Proteomes" id="UP000009138">
    <property type="component" value="Unassembled WGS sequence"/>
</dbReference>
<evidence type="ECO:0000313" key="1">
    <source>
        <dbReference type="EMBL" id="EIE75531.1"/>
    </source>
</evidence>
<sequence length="75" mass="8823">MLFLDIRKSFLLVVLIPSLRNIGQFSQQWQQLNQLALLTYLATVPAEMLQLLKTMLLLPYALRRQICNYQNPKVF</sequence>
<protein>
    <submittedName>
        <fullName evidence="1">Uncharacterized protein</fullName>
    </submittedName>
</protein>
<accession>I1BH51</accession>
<keyword evidence="2" id="KW-1185">Reference proteome</keyword>
<dbReference type="VEuPathDB" id="FungiDB:RO3G_00235"/>
<dbReference type="AlphaFoldDB" id="I1BH51"/>
<reference evidence="1 2" key="1">
    <citation type="journal article" date="2009" name="PLoS Genet.">
        <title>Genomic analysis of the basal lineage fungus Rhizopus oryzae reveals a whole-genome duplication.</title>
        <authorList>
            <person name="Ma L.-J."/>
            <person name="Ibrahim A.S."/>
            <person name="Skory C."/>
            <person name="Grabherr M.G."/>
            <person name="Burger G."/>
            <person name="Butler M."/>
            <person name="Elias M."/>
            <person name="Idnurm A."/>
            <person name="Lang B.F."/>
            <person name="Sone T."/>
            <person name="Abe A."/>
            <person name="Calvo S.E."/>
            <person name="Corrochano L.M."/>
            <person name="Engels R."/>
            <person name="Fu J."/>
            <person name="Hansberg W."/>
            <person name="Kim J.-M."/>
            <person name="Kodira C.D."/>
            <person name="Koehrsen M.J."/>
            <person name="Liu B."/>
            <person name="Miranda-Saavedra D."/>
            <person name="O'Leary S."/>
            <person name="Ortiz-Castellanos L."/>
            <person name="Poulter R."/>
            <person name="Rodriguez-Romero J."/>
            <person name="Ruiz-Herrera J."/>
            <person name="Shen Y.-Q."/>
            <person name="Zeng Q."/>
            <person name="Galagan J."/>
            <person name="Birren B.W."/>
            <person name="Cuomo C.A."/>
            <person name="Wickes B.L."/>
        </authorList>
    </citation>
    <scope>NUCLEOTIDE SEQUENCE [LARGE SCALE GENOMIC DNA]</scope>
    <source>
        <strain evidence="2">RA 99-880 / ATCC MYA-4621 / FGSC 9543 / NRRL 43880</strain>
    </source>
</reference>
<dbReference type="InParanoid" id="I1BH51"/>
<dbReference type="GeneID" id="93607207"/>
<dbReference type="EMBL" id="CH476732">
    <property type="protein sequence ID" value="EIE75531.1"/>
    <property type="molecule type" value="Genomic_DNA"/>
</dbReference>
<gene>
    <name evidence="1" type="ORF">RO3G_00235</name>
</gene>
<dbReference type="RefSeq" id="XP_067510927.1">
    <property type="nucleotide sequence ID" value="XM_067654826.1"/>
</dbReference>
<proteinExistence type="predicted"/>
<evidence type="ECO:0000313" key="2">
    <source>
        <dbReference type="Proteomes" id="UP000009138"/>
    </source>
</evidence>